<evidence type="ECO:0000256" key="5">
    <source>
        <dbReference type="ARBA" id="ARBA00023212"/>
    </source>
</evidence>
<dbReference type="GO" id="GO:0000930">
    <property type="term" value="C:gamma-tubulin complex"/>
    <property type="evidence" value="ECO:0007669"/>
    <property type="project" value="TreeGrafter"/>
</dbReference>
<dbReference type="GO" id="GO:0007020">
    <property type="term" value="P:microtubule nucleation"/>
    <property type="evidence" value="ECO:0007669"/>
    <property type="project" value="InterPro"/>
</dbReference>
<keyword evidence="4" id="KW-0493">Microtubule</keyword>
<protein>
    <submittedName>
        <fullName evidence="9">Gamma-tubulin complex component, putative</fullName>
    </submittedName>
</protein>
<dbReference type="GO" id="GO:0031122">
    <property type="term" value="P:cytoplasmic microtubule organization"/>
    <property type="evidence" value="ECO:0007669"/>
    <property type="project" value="TreeGrafter"/>
</dbReference>
<dbReference type="PANTHER" id="PTHR19302:SF14">
    <property type="entry name" value="GAMMA-TUBULIN COMPLEX COMPONENT 3"/>
    <property type="match status" value="1"/>
</dbReference>
<evidence type="ECO:0000256" key="6">
    <source>
        <dbReference type="SAM" id="MobiDB-lite"/>
    </source>
</evidence>
<reference evidence="9" key="2">
    <citation type="submission" date="2014-05" db="EMBL/GenBank/DDBJ databases">
        <title>The genome sequences of chimpanzee malaria parasites reveal the path to human adaptation.</title>
        <authorList>
            <person name="Otto T.D."/>
            <person name="Rayner J.C."/>
            <person name="Boehme U."/>
            <person name="Pain A."/>
            <person name="Spottiswoode N."/>
            <person name="Sanders M."/>
            <person name="Quail M."/>
            <person name="Ollomo B."/>
            <person name="Renaud F."/>
            <person name="Thomas A.W."/>
            <person name="Prugnolle F."/>
            <person name="Conway D.J."/>
            <person name="Newbold C."/>
            <person name="Berriman M."/>
        </authorList>
    </citation>
    <scope>NUCLEOTIDE SEQUENCE [LARGE SCALE GENOMIC DNA]</scope>
    <source>
        <strain evidence="9">CDC</strain>
    </source>
</reference>
<feature type="domain" description="Gamma tubulin complex component protein N-terminal" evidence="8">
    <location>
        <begin position="649"/>
        <end position="840"/>
    </location>
</feature>
<evidence type="ECO:0000256" key="1">
    <source>
        <dbReference type="ARBA" id="ARBA00004245"/>
    </source>
</evidence>
<dbReference type="VEuPathDB" id="PlasmoDB:PRCDC_0931500"/>
<dbReference type="GO" id="GO:0000278">
    <property type="term" value="P:mitotic cell cycle"/>
    <property type="evidence" value="ECO:0007669"/>
    <property type="project" value="TreeGrafter"/>
</dbReference>
<name>A0A060RXR6_PLARE</name>
<dbReference type="GO" id="GO:0043015">
    <property type="term" value="F:gamma-tubulin binding"/>
    <property type="evidence" value="ECO:0007669"/>
    <property type="project" value="InterPro"/>
</dbReference>
<dbReference type="Proteomes" id="UP000027581">
    <property type="component" value="Unassembled WGS sequence"/>
</dbReference>
<dbReference type="GO" id="GO:0051321">
    <property type="term" value="P:meiotic cell cycle"/>
    <property type="evidence" value="ECO:0007669"/>
    <property type="project" value="TreeGrafter"/>
</dbReference>
<dbReference type="EMBL" id="HG810770">
    <property type="protein sequence ID" value="CDO64394.1"/>
    <property type="molecule type" value="Genomic_DNA"/>
</dbReference>
<dbReference type="Pfam" id="PF04130">
    <property type="entry name" value="GCP_C_terminal"/>
    <property type="match status" value="1"/>
</dbReference>
<feature type="compositionally biased region" description="Polar residues" evidence="6">
    <location>
        <begin position="1304"/>
        <end position="1317"/>
    </location>
</feature>
<feature type="compositionally biased region" description="Acidic residues" evidence="6">
    <location>
        <begin position="877"/>
        <end position="890"/>
    </location>
</feature>
<keyword evidence="3" id="KW-0963">Cytoplasm</keyword>
<evidence type="ECO:0000256" key="2">
    <source>
        <dbReference type="ARBA" id="ARBA00010337"/>
    </source>
</evidence>
<dbReference type="GO" id="GO:0005874">
    <property type="term" value="C:microtubule"/>
    <property type="evidence" value="ECO:0007669"/>
    <property type="project" value="UniProtKB-KW"/>
</dbReference>
<dbReference type="InterPro" id="IPR041470">
    <property type="entry name" value="GCP_N"/>
</dbReference>
<dbReference type="PANTHER" id="PTHR19302">
    <property type="entry name" value="GAMMA TUBULIN COMPLEX PROTEIN"/>
    <property type="match status" value="1"/>
</dbReference>
<comment type="similarity">
    <text evidence="2">Belongs to the TUBGCP family.</text>
</comment>
<evidence type="ECO:0000256" key="4">
    <source>
        <dbReference type="ARBA" id="ARBA00022701"/>
    </source>
</evidence>
<reference evidence="9" key="1">
    <citation type="submission" date="2014-01" db="EMBL/GenBank/DDBJ databases">
        <authorList>
            <person name="Aslett M."/>
        </authorList>
    </citation>
    <scope>NUCLEOTIDE SEQUENCE</scope>
    <source>
        <strain evidence="9">CDC</strain>
    </source>
</reference>
<dbReference type="GO" id="GO:0051225">
    <property type="term" value="P:spindle assembly"/>
    <property type="evidence" value="ECO:0007669"/>
    <property type="project" value="TreeGrafter"/>
</dbReference>
<evidence type="ECO:0000259" key="7">
    <source>
        <dbReference type="Pfam" id="PF04130"/>
    </source>
</evidence>
<evidence type="ECO:0000259" key="8">
    <source>
        <dbReference type="Pfam" id="PF17681"/>
    </source>
</evidence>
<dbReference type="Gene3D" id="1.20.120.1900">
    <property type="entry name" value="Gamma-tubulin complex, C-terminal domain"/>
    <property type="match status" value="1"/>
</dbReference>
<feature type="domain" description="Gamma tubulin complex component C-terminal" evidence="7">
    <location>
        <begin position="1020"/>
        <end position="1233"/>
    </location>
</feature>
<feature type="region of interest" description="Disordered" evidence="6">
    <location>
        <begin position="873"/>
        <end position="938"/>
    </location>
</feature>
<gene>
    <name evidence="9" type="ORF">PRCDC_0931500</name>
</gene>
<dbReference type="InterPro" id="IPR040457">
    <property type="entry name" value="GCP_C"/>
</dbReference>
<dbReference type="GO" id="GO:0051011">
    <property type="term" value="F:microtubule minus-end binding"/>
    <property type="evidence" value="ECO:0007669"/>
    <property type="project" value="TreeGrafter"/>
</dbReference>
<feature type="compositionally biased region" description="Basic and acidic residues" evidence="6">
    <location>
        <begin position="891"/>
        <end position="919"/>
    </location>
</feature>
<dbReference type="Pfam" id="PF17681">
    <property type="entry name" value="GCP_N_terminal"/>
    <property type="match status" value="1"/>
</dbReference>
<keyword evidence="5" id="KW-0206">Cytoskeleton</keyword>
<evidence type="ECO:0000313" key="9">
    <source>
        <dbReference type="EMBL" id="CDO64394.1"/>
    </source>
</evidence>
<organism evidence="9 10">
    <name type="scientific">Plasmodium reichenowi</name>
    <dbReference type="NCBI Taxonomy" id="5854"/>
    <lineage>
        <taxon>Eukaryota</taxon>
        <taxon>Sar</taxon>
        <taxon>Alveolata</taxon>
        <taxon>Apicomplexa</taxon>
        <taxon>Aconoidasida</taxon>
        <taxon>Haemosporida</taxon>
        <taxon>Plasmodiidae</taxon>
        <taxon>Plasmodium</taxon>
        <taxon>Plasmodium (Laverania)</taxon>
    </lineage>
</organism>
<dbReference type="VEuPathDB" id="PlasmoDB:PRG01_0941100"/>
<dbReference type="InterPro" id="IPR042241">
    <property type="entry name" value="GCP_C_sf"/>
</dbReference>
<evidence type="ECO:0000256" key="3">
    <source>
        <dbReference type="ARBA" id="ARBA00022490"/>
    </source>
</evidence>
<accession>A0A060RXR6</accession>
<dbReference type="InterPro" id="IPR007259">
    <property type="entry name" value="GCP"/>
</dbReference>
<keyword evidence="10" id="KW-1185">Reference proteome</keyword>
<comment type="subcellular location">
    <subcellularLocation>
        <location evidence="1">Cytoplasm</location>
        <location evidence="1">Cytoskeleton</location>
    </subcellularLocation>
</comment>
<evidence type="ECO:0000313" key="10">
    <source>
        <dbReference type="Proteomes" id="UP000027581"/>
    </source>
</evidence>
<sequence>MNNINFSNTSNTNGHTYIYKENYGNNKIGINEGLMNYSKDSDEIYHNNNNNNMGEMNKRKEENIKSITHFARYLFFIAKKIAYSKDSPNNNLCADEEIQKSLVKHLIYKLNKILSSLLNFNVLQYNENEKNIKQEIEYVCLKNSNITLNKIRYMLKKLDNSNIINYKYILYILLKLKEYDDKNPPKVPDMDNKNINNLSIHHNNNFVLNKHINDNNKNIHNMNHNDKIYTNNLHNAEDSSVHIIRNTNEKDNTIKEHTTNITNLPNNIHNNYNLNNHNINKDDTNHFHQNNYAYHNNALHNFNQINQEEYEENKKHCKLINKNDNKNTLSLRYEKKNEHDNFINNNKNSIILHKNNLVNKSLYANIILNNKFHSLDVEENFLLRDLIYPLQGIDGEFIKYNKREKIFCVHNRKVSLGMQHLINNIGSVGLLFKKIKTFISYSNVDHRRKISVYDDSDNNSSDLDDFDHYDKHYYYNHIGNHPNGHSNEYTNNTSNNLQQLKFKLHKENYIPHNTDNEKIENRTIGDIYKRGNANDIHMNTQGNVDDIHMNTQGNVDHIHMNTQGNVDHIHMNTQSNVDHIHMNTQGNIDDIHMNTQGNIDNIHMNAQGNIDDNHMNSHVKNGKLLNCENKKGNSSKLRIKKYRKGAYMVSKKGSLVIDALYQVIREYMNEYYKLLSYIESDINEHIHKNTVYIGIKKLYLLLQESYKILRVLVGVIDESLRNTGCTFLSYLYSKSQTYDYEEQKIYKKILQRCIKPINEILKHWIEYGVLKDKYNETFIASNKIVNSEEIWLNKFYLNVNKIPLFLSFSIAKKILMTGKSVYLLNTFINNNVMNNYMKGAYVYNNSRDNYISSMLNRKSLNYNKHILLKGHKKGDKDEDECEDESEDESEDEKKKIDYIKKKGNKNGEKNDEMYEDPQRGVKKKKKKKLDGNNNNNNYNNYYDYYKNDSLYYSRYTNKKKYSEYKDDYIEDEDYDEKNMIDVFSINDISMYIENIDDYINKISQRKNKNLINVLLNNYNLYENFQAFRHFLLLVDGDLFETLFDNMKNDLYMNAEELKRHYLNSKLDLCIKSSSLFTENSNIINKLTLDKFNMKRGDTGWDVLVFDYLVEKPLDIIFTKKIKNIYKSINILLIKLKKIQCELSNMWYLFTHLFKIINIIYYNSLFNFCNIIRNEMFHFIQNILSYFYYDVIDTNWHAFKKKIFLCNNLDQLIKAHYNYITQIQYDLFLGNYHDLILSARRKYDPNNHNNDNSYHVLMNTDEEANYLYNDYSSSYTNTPEHEYLDMDEYYLNNHNLNIYKNPNQQQKLTHQQKPTHQRQYQDHDRDEEGRGKNEYKRNIKNKYKNDNEEYIHPNVENESHKCLNKILDIITRFINITTSLVSLICEHYNEIKKLIQERKDIDMEEKTHEKNNQHYISDDSYQNHDNYIDYINYYVNYKIIGEATIKDIKMLLKYYRNYIYKFICLLLGENKFLYMYSKNTNRDKLSSLRLLASRLDFNLYYVRLSKGSDRKTHPTKLNISKRINMMNT</sequence>
<proteinExistence type="inferred from homology"/>
<dbReference type="GO" id="GO:0000922">
    <property type="term" value="C:spindle pole"/>
    <property type="evidence" value="ECO:0007669"/>
    <property type="project" value="InterPro"/>
</dbReference>
<feature type="compositionally biased region" description="Basic and acidic residues" evidence="6">
    <location>
        <begin position="1318"/>
        <end position="1336"/>
    </location>
</feature>
<feature type="region of interest" description="Disordered" evidence="6">
    <location>
        <begin position="1304"/>
        <end position="1336"/>
    </location>
</feature>